<feature type="compositionally biased region" description="Low complexity" evidence="2">
    <location>
        <begin position="656"/>
        <end position="678"/>
    </location>
</feature>
<sequence length="1024" mass="110762">MPSKHATQHGRPSPVKAPRAFSFPSSHHLIVTTDEHVLAWDAQGLRSIFSSASGGILAAKEAKDGNGLLAIADSQVVLLHDINRGKERSYRLRSTDASTGLGQIRLLEYADDSKCLFFTTTLQNAVQSYSLHQSRLLDPAHTHPSPPTVLATPKPTHLLLTASESPPTIYLQNLTLRTPPLLLQPRASDSAVVVAAFHPERPNVFLLAFADGVLAAYDATRILRDGTRAPQKVEASRTSRAGEIGHFSRLHHVTAPHATVPNASDLQEQEEVDFADPARTRSRSVGITGAAFLPGHRSRAVSVGGDGKCWLVDFDCGGKILRTWHVRGPATSLSILQLPVPAESRKEHEVGKKRRQTTRTSDSTASDGGGSNIIAIGRMDGKVMLFDSVGLLLTEQTVHAESGRVIDLEWIKGPSLKAASKSERGKLASDTVVDILSSSGPPKNAMSSSKGKQPATNLEPLPLQGSVKHRAFCGQQKREEGCPTSTSNTRDSEPPSHNPDSGTVNHVIIEGPIHRGLPVVTTTNYMDLFSPVKHSPEKPAPQRSPQRHPARTRPRPRISSSTFIDNATSPPSSPANAVPSLSANKNPEPGAAARSPHSSLAAAMVPKPTIPNSELVEPAFRPSSARQPRQTASTVHPSPRSRKARRVSYRRNMPGSFPSTSSISTSATSTSRSESNCSMLSGNSVLLAELRRIAANGVSGAGRARTGSTALLAPYMEKLRRPTGLRAEVAHPQDTKYEMSGALPADYARAAKASRLVSLDGDDIWLTSSEDESSVRRTTRRPSKPLGSGTRRHPSGVRRNRSLKMNPPSTLDDPLSSHHHSHFFSSEGLTGASGSTARPYVPEEMSVAPSASSRNSDIISTNSPDLCKHGTREGEESMDRVQRRVQSPHSCTEENVKLLPGRALSPRGPVTVDRYFPRRSSLKSSLALSRIYAEKPTRRGGIKKAKGKQKVEAEDTWEDEESNGVVVRHEDGVTRKGSWKGKGRADEGCECGKGCCRRLRGDVEEMRREMRHLKALVESLTARR</sequence>
<keyword evidence="1" id="KW-0175">Coiled coil</keyword>
<feature type="compositionally biased region" description="Polar residues" evidence="2">
    <location>
        <begin position="436"/>
        <end position="456"/>
    </location>
</feature>
<feature type="compositionally biased region" description="Basic and acidic residues" evidence="2">
    <location>
        <begin position="866"/>
        <end position="882"/>
    </location>
</feature>
<dbReference type="Gene3D" id="2.130.10.10">
    <property type="entry name" value="YVTN repeat-like/Quinoprotein amine dehydrogenase"/>
    <property type="match status" value="2"/>
</dbReference>
<evidence type="ECO:0000313" key="3">
    <source>
        <dbReference type="EMBL" id="KAJ9660010.1"/>
    </source>
</evidence>
<feature type="region of interest" description="Disordered" evidence="2">
    <location>
        <begin position="342"/>
        <end position="372"/>
    </location>
</feature>
<dbReference type="EMBL" id="JAPDRL010000070">
    <property type="protein sequence ID" value="KAJ9660010.1"/>
    <property type="molecule type" value="Genomic_DNA"/>
</dbReference>
<evidence type="ECO:0000256" key="2">
    <source>
        <dbReference type="SAM" id="MobiDB-lite"/>
    </source>
</evidence>
<feature type="region of interest" description="Disordered" evidence="2">
    <location>
        <begin position="476"/>
        <end position="505"/>
    </location>
</feature>
<feature type="coiled-coil region" evidence="1">
    <location>
        <begin position="996"/>
        <end position="1023"/>
    </location>
</feature>
<feature type="compositionally biased region" description="Basic residues" evidence="2">
    <location>
        <begin position="790"/>
        <end position="802"/>
    </location>
</feature>
<protein>
    <recommendedName>
        <fullName evidence="5">WD40 repeat-like protein</fullName>
    </recommendedName>
</protein>
<feature type="compositionally biased region" description="Low complexity" evidence="2">
    <location>
        <begin position="557"/>
        <end position="584"/>
    </location>
</feature>
<name>A0ABQ9NQ86_9PEZI</name>
<feature type="compositionally biased region" description="Polar residues" evidence="2">
    <location>
        <begin position="624"/>
        <end position="636"/>
    </location>
</feature>
<accession>A0ABQ9NQ86</accession>
<reference evidence="3" key="1">
    <citation type="submission" date="2022-10" db="EMBL/GenBank/DDBJ databases">
        <title>Culturing micro-colonial fungi from biological soil crusts in the Mojave desert and describing Neophaeococcomyces mojavensis, and introducing the new genera and species Taxawa tesnikishii.</title>
        <authorList>
            <person name="Kurbessoian T."/>
            <person name="Stajich J.E."/>
        </authorList>
    </citation>
    <scope>NUCLEOTIDE SEQUENCE</scope>
    <source>
        <strain evidence="3">TK_1</strain>
    </source>
</reference>
<feature type="region of interest" description="Disordered" evidence="2">
    <location>
        <begin position="530"/>
        <end position="599"/>
    </location>
</feature>
<evidence type="ECO:0000256" key="1">
    <source>
        <dbReference type="SAM" id="Coils"/>
    </source>
</evidence>
<feature type="region of interest" description="Disordered" evidence="2">
    <location>
        <begin position="770"/>
        <end position="894"/>
    </location>
</feature>
<evidence type="ECO:0000313" key="4">
    <source>
        <dbReference type="Proteomes" id="UP001172684"/>
    </source>
</evidence>
<dbReference type="InterPro" id="IPR011047">
    <property type="entry name" value="Quinoprotein_ADH-like_sf"/>
</dbReference>
<comment type="caution">
    <text evidence="3">The sequence shown here is derived from an EMBL/GenBank/DDBJ whole genome shotgun (WGS) entry which is preliminary data.</text>
</comment>
<feature type="compositionally biased region" description="Basic residues" evidence="2">
    <location>
        <begin position="545"/>
        <end position="556"/>
    </location>
</feature>
<gene>
    <name evidence="3" type="ORF">H2201_007115</name>
</gene>
<evidence type="ECO:0008006" key="5">
    <source>
        <dbReference type="Google" id="ProtNLM"/>
    </source>
</evidence>
<feature type="region of interest" description="Disordered" evidence="2">
    <location>
        <begin position="612"/>
        <end position="678"/>
    </location>
</feature>
<feature type="compositionally biased region" description="Basic residues" evidence="2">
    <location>
        <begin position="639"/>
        <end position="649"/>
    </location>
</feature>
<dbReference type="SUPFAM" id="SSF50998">
    <property type="entry name" value="Quinoprotein alcohol dehydrogenase-like"/>
    <property type="match status" value="1"/>
</dbReference>
<feature type="region of interest" description="Disordered" evidence="2">
    <location>
        <begin position="434"/>
        <end position="464"/>
    </location>
</feature>
<dbReference type="InterPro" id="IPR015943">
    <property type="entry name" value="WD40/YVTN_repeat-like_dom_sf"/>
</dbReference>
<organism evidence="3 4">
    <name type="scientific">Coniosporium apollinis</name>
    <dbReference type="NCBI Taxonomy" id="61459"/>
    <lineage>
        <taxon>Eukaryota</taxon>
        <taxon>Fungi</taxon>
        <taxon>Dikarya</taxon>
        <taxon>Ascomycota</taxon>
        <taxon>Pezizomycotina</taxon>
        <taxon>Dothideomycetes</taxon>
        <taxon>Dothideomycetes incertae sedis</taxon>
        <taxon>Coniosporium</taxon>
    </lineage>
</organism>
<proteinExistence type="predicted"/>
<dbReference type="Proteomes" id="UP001172684">
    <property type="component" value="Unassembled WGS sequence"/>
</dbReference>
<keyword evidence="4" id="KW-1185">Reference proteome</keyword>
<feature type="compositionally biased region" description="Polar residues" evidence="2">
    <location>
        <begin position="849"/>
        <end position="864"/>
    </location>
</feature>